<evidence type="ECO:0000256" key="2">
    <source>
        <dbReference type="ARBA" id="ARBA00011963"/>
    </source>
</evidence>
<protein>
    <recommendedName>
        <fullName evidence="6">UDP-N-acetylglucosamine kinase</fullName>
        <ecNumber evidence="2">2.7.1.176</ecNumber>
    </recommendedName>
    <alternativeName>
        <fullName evidence="6">UDP-N-acetylglucosamine kinase</fullName>
    </alternativeName>
</protein>
<keyword evidence="3" id="KW-1277">Toxin-antitoxin system</keyword>
<evidence type="ECO:0000313" key="9">
    <source>
        <dbReference type="EMBL" id="KRN10411.1"/>
    </source>
</evidence>
<dbReference type="Pfam" id="PF06414">
    <property type="entry name" value="Zeta_toxin"/>
    <property type="match status" value="1"/>
</dbReference>
<dbReference type="GO" id="GO:0005524">
    <property type="term" value="F:ATP binding"/>
    <property type="evidence" value="ECO:0007669"/>
    <property type="project" value="UniProtKB-KW"/>
</dbReference>
<dbReference type="InterPro" id="IPR027417">
    <property type="entry name" value="P-loop_NTPase"/>
</dbReference>
<dbReference type="InterPro" id="IPR010488">
    <property type="entry name" value="Zeta_toxin_domain"/>
</dbReference>
<dbReference type="EC" id="2.7.1.176" evidence="2"/>
<comment type="caution">
    <text evidence="9">The sequence shown here is derived from an EMBL/GenBank/DDBJ whole genome shotgun (WGS) entry which is preliminary data.</text>
</comment>
<sequence>MSKPVLIVLRGNSGCGKTYLAKKIQNYYGTKNSFLIQQDIIRRNILHADDHVGNPSIKLMAKMLEFGRQNYHITILEGILRKDVYSEMLMKAINEFDGNVLFFYLDISFEQTVKNNSKKKVSFTPEQLRSWWREKDYFSKHDIIVRKNHNDDTDQIILKKVAKLMIDNGY</sequence>
<dbReference type="NCBIfam" id="NF005255">
    <property type="entry name" value="PRK06762.2-2"/>
    <property type="match status" value="1"/>
</dbReference>
<name>J0URU3_9LACO</name>
<dbReference type="Gene3D" id="3.40.50.300">
    <property type="entry name" value="P-loop containing nucleotide triphosphate hydrolases"/>
    <property type="match status" value="1"/>
</dbReference>
<dbReference type="Proteomes" id="UP000050898">
    <property type="component" value="Unassembled WGS sequence"/>
</dbReference>
<dbReference type="OrthoDB" id="9781848at2"/>
<evidence type="ECO:0000256" key="1">
    <source>
        <dbReference type="ARBA" id="ARBA00009104"/>
    </source>
</evidence>
<comment type="similarity">
    <text evidence="1">Belongs to the zeta toxin family.</text>
</comment>
<organism evidence="9 10">
    <name type="scientific">Liquorilactobacillus mali KCTC 3596 = DSM 20444</name>
    <dbReference type="NCBI Taxonomy" id="1046596"/>
    <lineage>
        <taxon>Bacteria</taxon>
        <taxon>Bacillati</taxon>
        <taxon>Bacillota</taxon>
        <taxon>Bacilli</taxon>
        <taxon>Lactobacillales</taxon>
        <taxon>Lactobacillaceae</taxon>
        <taxon>Liquorilactobacillus</taxon>
    </lineage>
</organism>
<dbReference type="GeneID" id="98316277"/>
<dbReference type="RefSeq" id="WP_003689598.1">
    <property type="nucleotide sequence ID" value="NZ_AKKT01000105.1"/>
</dbReference>
<feature type="domain" description="Zeta toxin" evidence="8">
    <location>
        <begin position="2"/>
        <end position="50"/>
    </location>
</feature>
<evidence type="ECO:0000256" key="6">
    <source>
        <dbReference type="ARBA" id="ARBA00032897"/>
    </source>
</evidence>
<evidence type="ECO:0000313" key="10">
    <source>
        <dbReference type="Proteomes" id="UP000050898"/>
    </source>
</evidence>
<evidence type="ECO:0000256" key="4">
    <source>
        <dbReference type="ARBA" id="ARBA00022741"/>
    </source>
</evidence>
<dbReference type="EMBL" id="AYYH01000010">
    <property type="protein sequence ID" value="KRN10411.1"/>
    <property type="molecule type" value="Genomic_DNA"/>
</dbReference>
<accession>J0URU3</accession>
<evidence type="ECO:0000259" key="8">
    <source>
        <dbReference type="Pfam" id="PF06414"/>
    </source>
</evidence>
<dbReference type="PATRIC" id="fig|1046596.6.peg.180"/>
<evidence type="ECO:0000256" key="5">
    <source>
        <dbReference type="ARBA" id="ARBA00022840"/>
    </source>
</evidence>
<comment type="catalytic activity">
    <reaction evidence="7">
        <text>UDP-N-acetyl-alpha-D-glucosamine + ATP = UDP-N-acetyl-alpha-D-glucosamine 3'-phosphate + ADP + H(+)</text>
        <dbReference type="Rhea" id="RHEA:32671"/>
        <dbReference type="ChEBI" id="CHEBI:15378"/>
        <dbReference type="ChEBI" id="CHEBI:30616"/>
        <dbReference type="ChEBI" id="CHEBI:57705"/>
        <dbReference type="ChEBI" id="CHEBI:64353"/>
        <dbReference type="ChEBI" id="CHEBI:456216"/>
        <dbReference type="EC" id="2.7.1.176"/>
    </reaction>
</comment>
<dbReference type="CDD" id="cd02019">
    <property type="entry name" value="NK"/>
    <property type="match status" value="1"/>
</dbReference>
<evidence type="ECO:0000256" key="7">
    <source>
        <dbReference type="ARBA" id="ARBA00048178"/>
    </source>
</evidence>
<gene>
    <name evidence="9" type="ORF">FD00_GL000177</name>
</gene>
<keyword evidence="4" id="KW-0547">Nucleotide-binding</keyword>
<dbReference type="SUPFAM" id="SSF52540">
    <property type="entry name" value="P-loop containing nucleoside triphosphate hydrolases"/>
    <property type="match status" value="1"/>
</dbReference>
<keyword evidence="10" id="KW-1185">Reference proteome</keyword>
<dbReference type="AlphaFoldDB" id="J0URU3"/>
<evidence type="ECO:0000256" key="3">
    <source>
        <dbReference type="ARBA" id="ARBA00022649"/>
    </source>
</evidence>
<reference evidence="9 10" key="1">
    <citation type="journal article" date="2015" name="Genome Announc.">
        <title>Expanding the biotechnology potential of lactobacilli through comparative genomics of 213 strains and associated genera.</title>
        <authorList>
            <person name="Sun Z."/>
            <person name="Harris H.M."/>
            <person name="McCann A."/>
            <person name="Guo C."/>
            <person name="Argimon S."/>
            <person name="Zhang W."/>
            <person name="Yang X."/>
            <person name="Jeffery I.B."/>
            <person name="Cooney J.C."/>
            <person name="Kagawa T.F."/>
            <person name="Liu W."/>
            <person name="Song Y."/>
            <person name="Salvetti E."/>
            <person name="Wrobel A."/>
            <person name="Rasinkangas P."/>
            <person name="Parkhill J."/>
            <person name="Rea M.C."/>
            <person name="O'Sullivan O."/>
            <person name="Ritari J."/>
            <person name="Douillard F.P."/>
            <person name="Paul Ross R."/>
            <person name="Yang R."/>
            <person name="Briner A.E."/>
            <person name="Felis G.E."/>
            <person name="de Vos W.M."/>
            <person name="Barrangou R."/>
            <person name="Klaenhammer T.R."/>
            <person name="Caufield P.W."/>
            <person name="Cui Y."/>
            <person name="Zhang H."/>
            <person name="O'Toole P.W."/>
        </authorList>
    </citation>
    <scope>NUCLEOTIDE SEQUENCE [LARGE SCALE GENOMIC DNA]</scope>
    <source>
        <strain evidence="9 10">DSM 20444</strain>
    </source>
</reference>
<keyword evidence="5" id="KW-0067">ATP-binding</keyword>
<proteinExistence type="inferred from homology"/>
<dbReference type="GO" id="GO:0016301">
    <property type="term" value="F:kinase activity"/>
    <property type="evidence" value="ECO:0007669"/>
    <property type="project" value="InterPro"/>
</dbReference>